<dbReference type="RefSeq" id="WP_203784641.1">
    <property type="nucleotide sequence ID" value="NZ_BOMV01000057.1"/>
</dbReference>
<evidence type="ECO:0000259" key="2">
    <source>
        <dbReference type="Pfam" id="PF01551"/>
    </source>
</evidence>
<accession>A0A919K2F4</accession>
<keyword evidence="1" id="KW-0472">Membrane</keyword>
<dbReference type="SUPFAM" id="SSF51261">
    <property type="entry name" value="Duplicated hybrid motif"/>
    <property type="match status" value="1"/>
</dbReference>
<dbReference type="Pfam" id="PF01551">
    <property type="entry name" value="Peptidase_M23"/>
    <property type="match status" value="1"/>
</dbReference>
<evidence type="ECO:0000256" key="1">
    <source>
        <dbReference type="SAM" id="Phobius"/>
    </source>
</evidence>
<feature type="domain" description="M23ase beta-sheet core" evidence="2">
    <location>
        <begin position="156"/>
        <end position="230"/>
    </location>
</feature>
<name>A0A919K2F4_9ACTN</name>
<dbReference type="AlphaFoldDB" id="A0A919K2F4"/>
<proteinExistence type="predicted"/>
<dbReference type="PANTHER" id="PTHR21666">
    <property type="entry name" value="PEPTIDASE-RELATED"/>
    <property type="match status" value="1"/>
</dbReference>
<gene>
    <name evidence="3" type="ORF">Ari01nite_50590</name>
</gene>
<reference evidence="3" key="1">
    <citation type="submission" date="2021-01" db="EMBL/GenBank/DDBJ databases">
        <title>Whole genome shotgun sequence of Actinoplanes rishiriensis NBRC 108556.</title>
        <authorList>
            <person name="Komaki H."/>
            <person name="Tamura T."/>
        </authorList>
    </citation>
    <scope>NUCLEOTIDE SEQUENCE</scope>
    <source>
        <strain evidence="3">NBRC 108556</strain>
    </source>
</reference>
<dbReference type="InterPro" id="IPR011055">
    <property type="entry name" value="Dup_hybrid_motif"/>
</dbReference>
<keyword evidence="1" id="KW-0812">Transmembrane</keyword>
<dbReference type="PANTHER" id="PTHR21666:SF270">
    <property type="entry name" value="MUREIN HYDROLASE ACTIVATOR ENVC"/>
    <property type="match status" value="1"/>
</dbReference>
<dbReference type="CDD" id="cd12797">
    <property type="entry name" value="M23_peptidase"/>
    <property type="match status" value="1"/>
</dbReference>
<organism evidence="3 4">
    <name type="scientific">Paractinoplanes rishiriensis</name>
    <dbReference type="NCBI Taxonomy" id="1050105"/>
    <lineage>
        <taxon>Bacteria</taxon>
        <taxon>Bacillati</taxon>
        <taxon>Actinomycetota</taxon>
        <taxon>Actinomycetes</taxon>
        <taxon>Micromonosporales</taxon>
        <taxon>Micromonosporaceae</taxon>
        <taxon>Paractinoplanes</taxon>
    </lineage>
</organism>
<keyword evidence="4" id="KW-1185">Reference proteome</keyword>
<dbReference type="EMBL" id="BOMV01000057">
    <property type="protein sequence ID" value="GIE97594.1"/>
    <property type="molecule type" value="Genomic_DNA"/>
</dbReference>
<dbReference type="Proteomes" id="UP000636960">
    <property type="component" value="Unassembled WGS sequence"/>
</dbReference>
<dbReference type="GO" id="GO:0004222">
    <property type="term" value="F:metalloendopeptidase activity"/>
    <property type="evidence" value="ECO:0007669"/>
    <property type="project" value="TreeGrafter"/>
</dbReference>
<sequence length="266" mass="28810">MGRLVARIRLPLLVATLLVVVTAPWTGLPLPWWAGFLAITAAVVVYGFVGRVDTEPVPVGPPVRGPWRALNSPASRVPSHGTHAYGQTYAIDLVFDPPGRARPGFGWQPLTRPAGDFPAFGQPVLSATPGRVLRVRQGQRDHRSRTSWPALLYMLAEGMIREILGAGRVVGNHIVIDMGEGRYALYAHLKRGSASVRPGDRVETGQQIAECGNSGNSSEPHLHFQVMDRSWPSFAAGLPFVWPAGPPPKNGGLLTEVHELRPDPVE</sequence>
<dbReference type="InterPro" id="IPR016047">
    <property type="entry name" value="M23ase_b-sheet_dom"/>
</dbReference>
<feature type="transmembrane region" description="Helical" evidence="1">
    <location>
        <begin position="32"/>
        <end position="49"/>
    </location>
</feature>
<protein>
    <submittedName>
        <fullName evidence="3">Peptidase</fullName>
    </submittedName>
</protein>
<evidence type="ECO:0000313" key="3">
    <source>
        <dbReference type="EMBL" id="GIE97594.1"/>
    </source>
</evidence>
<keyword evidence="1" id="KW-1133">Transmembrane helix</keyword>
<evidence type="ECO:0000313" key="4">
    <source>
        <dbReference type="Proteomes" id="UP000636960"/>
    </source>
</evidence>
<dbReference type="Gene3D" id="2.70.70.10">
    <property type="entry name" value="Glucose Permease (Domain IIA)"/>
    <property type="match status" value="1"/>
</dbReference>
<dbReference type="InterPro" id="IPR050570">
    <property type="entry name" value="Cell_wall_metabolism_enzyme"/>
</dbReference>
<comment type="caution">
    <text evidence="3">The sequence shown here is derived from an EMBL/GenBank/DDBJ whole genome shotgun (WGS) entry which is preliminary data.</text>
</comment>